<reference evidence="2 3" key="1">
    <citation type="submission" date="2016-03" db="EMBL/GenBank/DDBJ databases">
        <title>EvidentialGene: Evidence-directed Construction of Genes on Genomes.</title>
        <authorList>
            <person name="Gilbert D.G."/>
            <person name="Choi J.-H."/>
            <person name="Mockaitis K."/>
            <person name="Colbourne J."/>
            <person name="Pfrender M."/>
        </authorList>
    </citation>
    <scope>NUCLEOTIDE SEQUENCE [LARGE SCALE GENOMIC DNA]</scope>
    <source>
        <strain evidence="2 3">Xinb3</strain>
        <tissue evidence="2">Complete organism</tissue>
    </source>
</reference>
<name>A0A164QUC5_9CRUS</name>
<gene>
    <name evidence="2" type="ORF">APZ42_028107</name>
</gene>
<accession>A0A164QUC5</accession>
<organism evidence="2 3">
    <name type="scientific">Daphnia magna</name>
    <dbReference type="NCBI Taxonomy" id="35525"/>
    <lineage>
        <taxon>Eukaryota</taxon>
        <taxon>Metazoa</taxon>
        <taxon>Ecdysozoa</taxon>
        <taxon>Arthropoda</taxon>
        <taxon>Crustacea</taxon>
        <taxon>Branchiopoda</taxon>
        <taxon>Diplostraca</taxon>
        <taxon>Cladocera</taxon>
        <taxon>Anomopoda</taxon>
        <taxon>Daphniidae</taxon>
        <taxon>Daphnia</taxon>
    </lineage>
</organism>
<proteinExistence type="predicted"/>
<feature type="region of interest" description="Disordered" evidence="1">
    <location>
        <begin position="40"/>
        <end position="60"/>
    </location>
</feature>
<comment type="caution">
    <text evidence="2">The sequence shown here is derived from an EMBL/GenBank/DDBJ whole genome shotgun (WGS) entry which is preliminary data.</text>
</comment>
<dbReference type="EMBL" id="LRGB01002371">
    <property type="protein sequence ID" value="KZS08066.1"/>
    <property type="molecule type" value="Genomic_DNA"/>
</dbReference>
<feature type="compositionally biased region" description="Basic and acidic residues" evidence="1">
    <location>
        <begin position="40"/>
        <end position="52"/>
    </location>
</feature>
<evidence type="ECO:0000313" key="3">
    <source>
        <dbReference type="Proteomes" id="UP000076858"/>
    </source>
</evidence>
<evidence type="ECO:0000256" key="1">
    <source>
        <dbReference type="SAM" id="MobiDB-lite"/>
    </source>
</evidence>
<protein>
    <submittedName>
        <fullName evidence="2">Uncharacterized protein</fullName>
    </submittedName>
</protein>
<sequence>MNLTSQTHNGAARGGPFRVTVKTSFFFVLFFSLSKDIDTHTKKEGTAGDRQQHNKSNRSR</sequence>
<evidence type="ECO:0000313" key="2">
    <source>
        <dbReference type="EMBL" id="KZS08066.1"/>
    </source>
</evidence>
<dbReference type="Proteomes" id="UP000076858">
    <property type="component" value="Unassembled WGS sequence"/>
</dbReference>
<keyword evidence="3" id="KW-1185">Reference proteome</keyword>
<dbReference type="AlphaFoldDB" id="A0A164QUC5"/>